<dbReference type="Proteomes" id="UP000626109">
    <property type="component" value="Unassembled WGS sequence"/>
</dbReference>
<accession>A0A813K6Z6</accession>
<feature type="region of interest" description="Disordered" evidence="2">
    <location>
        <begin position="70"/>
        <end position="104"/>
    </location>
</feature>
<feature type="domain" description="C3H1-type" evidence="3">
    <location>
        <begin position="53"/>
        <end position="80"/>
    </location>
</feature>
<proteinExistence type="predicted"/>
<feature type="compositionally biased region" description="Basic and acidic residues" evidence="2">
    <location>
        <begin position="27"/>
        <end position="44"/>
    </location>
</feature>
<dbReference type="EMBL" id="CAJNNW010028319">
    <property type="protein sequence ID" value="CAE8695614.1"/>
    <property type="molecule type" value="Genomic_DNA"/>
</dbReference>
<keyword evidence="1" id="KW-0862">Zinc</keyword>
<feature type="region of interest" description="Disordered" evidence="2">
    <location>
        <begin position="1"/>
        <end position="44"/>
    </location>
</feature>
<evidence type="ECO:0000256" key="1">
    <source>
        <dbReference type="PROSITE-ProRule" id="PRU00723"/>
    </source>
</evidence>
<feature type="non-terminal residue" evidence="4">
    <location>
        <position position="104"/>
    </location>
</feature>
<dbReference type="Gene3D" id="3.30.1370.210">
    <property type="match status" value="1"/>
</dbReference>
<evidence type="ECO:0000256" key="2">
    <source>
        <dbReference type="SAM" id="MobiDB-lite"/>
    </source>
</evidence>
<dbReference type="AlphaFoldDB" id="A0A813K6Z6"/>
<feature type="compositionally biased region" description="Low complexity" evidence="2">
    <location>
        <begin position="1"/>
        <end position="26"/>
    </location>
</feature>
<keyword evidence="1" id="KW-0863">Zinc-finger</keyword>
<sequence>MAPRSSAGRQSGAAGLGSQALSGKAAAEQEKREAVSRKARAAEEKLMAEQAAANASGICFEWQRKGKCSRNGCRFDHPAPELPLQGSSSGGQAAPPEDEPHAGA</sequence>
<organism evidence="4 5">
    <name type="scientific">Polarella glacialis</name>
    <name type="common">Dinoflagellate</name>
    <dbReference type="NCBI Taxonomy" id="89957"/>
    <lineage>
        <taxon>Eukaryota</taxon>
        <taxon>Sar</taxon>
        <taxon>Alveolata</taxon>
        <taxon>Dinophyceae</taxon>
        <taxon>Suessiales</taxon>
        <taxon>Suessiaceae</taxon>
        <taxon>Polarella</taxon>
    </lineage>
</organism>
<evidence type="ECO:0000313" key="4">
    <source>
        <dbReference type="EMBL" id="CAE8695614.1"/>
    </source>
</evidence>
<protein>
    <recommendedName>
        <fullName evidence="3">C3H1-type domain-containing protein</fullName>
    </recommendedName>
</protein>
<dbReference type="InterPro" id="IPR000571">
    <property type="entry name" value="Znf_CCCH"/>
</dbReference>
<feature type="zinc finger region" description="C3H1-type" evidence="1">
    <location>
        <begin position="53"/>
        <end position="80"/>
    </location>
</feature>
<dbReference type="GO" id="GO:0008270">
    <property type="term" value="F:zinc ion binding"/>
    <property type="evidence" value="ECO:0007669"/>
    <property type="project" value="UniProtKB-KW"/>
</dbReference>
<comment type="caution">
    <text evidence="4">The sequence shown here is derived from an EMBL/GenBank/DDBJ whole genome shotgun (WGS) entry which is preliminary data.</text>
</comment>
<dbReference type="PROSITE" id="PS50103">
    <property type="entry name" value="ZF_C3H1"/>
    <property type="match status" value="1"/>
</dbReference>
<evidence type="ECO:0000313" key="5">
    <source>
        <dbReference type="Proteomes" id="UP000626109"/>
    </source>
</evidence>
<keyword evidence="1" id="KW-0479">Metal-binding</keyword>
<gene>
    <name evidence="4" type="ORF">PGLA2088_LOCUS29444</name>
</gene>
<name>A0A813K6Z6_POLGL</name>
<reference evidence="4" key="1">
    <citation type="submission" date="2021-02" db="EMBL/GenBank/DDBJ databases">
        <authorList>
            <person name="Dougan E. K."/>
            <person name="Rhodes N."/>
            <person name="Thang M."/>
            <person name="Chan C."/>
        </authorList>
    </citation>
    <scope>NUCLEOTIDE SEQUENCE</scope>
</reference>
<evidence type="ECO:0000259" key="3">
    <source>
        <dbReference type="PROSITE" id="PS50103"/>
    </source>
</evidence>